<sequence length="134" mass="15073">MIPQTYAQSLATEKKGKRINIPSIIVELKTDDKNNMCSTNLVKQVLHEKTTCPIRKVKEVNNKVFIKCNSYKDVDKVSDILVNSEKLNINVDIGKMKSPRIIVVGVDPCMINTPNVSIGTDIYNRNGIDKNQQI</sequence>
<comment type="caution">
    <text evidence="1">The sequence shown here is derived from an EMBL/GenBank/DDBJ whole genome shotgun (WGS) entry which is preliminary data.</text>
</comment>
<proteinExistence type="predicted"/>
<organism evidence="1 2">
    <name type="scientific">Eretmocerus hayati</name>
    <dbReference type="NCBI Taxonomy" id="131215"/>
    <lineage>
        <taxon>Eukaryota</taxon>
        <taxon>Metazoa</taxon>
        <taxon>Ecdysozoa</taxon>
        <taxon>Arthropoda</taxon>
        <taxon>Hexapoda</taxon>
        <taxon>Insecta</taxon>
        <taxon>Pterygota</taxon>
        <taxon>Neoptera</taxon>
        <taxon>Endopterygota</taxon>
        <taxon>Hymenoptera</taxon>
        <taxon>Apocrita</taxon>
        <taxon>Proctotrupomorpha</taxon>
        <taxon>Chalcidoidea</taxon>
        <taxon>Aphelinidae</taxon>
        <taxon>Aphelininae</taxon>
        <taxon>Eretmocerus</taxon>
    </lineage>
</organism>
<reference evidence="1" key="1">
    <citation type="submission" date="2023-04" db="EMBL/GenBank/DDBJ databases">
        <title>A chromosome-level genome assembly of the parasitoid wasp Eretmocerus hayati.</title>
        <authorList>
            <person name="Zhong Y."/>
            <person name="Liu S."/>
            <person name="Liu Y."/>
        </authorList>
    </citation>
    <scope>NUCLEOTIDE SEQUENCE</scope>
    <source>
        <strain evidence="1">ZJU_SS_LIU_2023</strain>
    </source>
</reference>
<dbReference type="Proteomes" id="UP001239111">
    <property type="component" value="Chromosome 4"/>
</dbReference>
<accession>A0ACC2N500</accession>
<gene>
    <name evidence="1" type="ORF">QAD02_007922</name>
</gene>
<protein>
    <submittedName>
        <fullName evidence="1">Uncharacterized protein</fullName>
    </submittedName>
</protein>
<name>A0ACC2N500_9HYME</name>
<dbReference type="EMBL" id="CM056744">
    <property type="protein sequence ID" value="KAJ8666260.1"/>
    <property type="molecule type" value="Genomic_DNA"/>
</dbReference>
<keyword evidence="2" id="KW-1185">Reference proteome</keyword>
<evidence type="ECO:0000313" key="1">
    <source>
        <dbReference type="EMBL" id="KAJ8666260.1"/>
    </source>
</evidence>
<evidence type="ECO:0000313" key="2">
    <source>
        <dbReference type="Proteomes" id="UP001239111"/>
    </source>
</evidence>